<sequence>ATTNESAVFRSVLPTGYAGGGLTVYIHYAMTSAEADTVDWDVAFERIGDQQLDIDGDSFAGVQSVDNTTVPGTTGLVDVVSIAFTDGAQMDSIAAGESFRIKVTRDAASDDATGDAELLFVEIRET</sequence>
<organism evidence="1">
    <name type="scientific">marine sediment metagenome</name>
    <dbReference type="NCBI Taxonomy" id="412755"/>
    <lineage>
        <taxon>unclassified sequences</taxon>
        <taxon>metagenomes</taxon>
        <taxon>ecological metagenomes</taxon>
    </lineage>
</organism>
<name>A0A0F9R7L9_9ZZZZ</name>
<dbReference type="AlphaFoldDB" id="A0A0F9R7L9"/>
<gene>
    <name evidence="1" type="ORF">LCGC14_0684600</name>
</gene>
<protein>
    <submittedName>
        <fullName evidence="1">Uncharacterized protein</fullName>
    </submittedName>
</protein>
<reference evidence="1" key="1">
    <citation type="journal article" date="2015" name="Nature">
        <title>Complex archaea that bridge the gap between prokaryotes and eukaryotes.</title>
        <authorList>
            <person name="Spang A."/>
            <person name="Saw J.H."/>
            <person name="Jorgensen S.L."/>
            <person name="Zaremba-Niedzwiedzka K."/>
            <person name="Martijn J."/>
            <person name="Lind A.E."/>
            <person name="van Eijk R."/>
            <person name="Schleper C."/>
            <person name="Guy L."/>
            <person name="Ettema T.J."/>
        </authorList>
    </citation>
    <scope>NUCLEOTIDE SEQUENCE</scope>
</reference>
<accession>A0A0F9R7L9</accession>
<dbReference type="EMBL" id="LAZR01001398">
    <property type="protein sequence ID" value="KKN45307.1"/>
    <property type="molecule type" value="Genomic_DNA"/>
</dbReference>
<comment type="caution">
    <text evidence="1">The sequence shown here is derived from an EMBL/GenBank/DDBJ whole genome shotgun (WGS) entry which is preliminary data.</text>
</comment>
<feature type="non-terminal residue" evidence="1">
    <location>
        <position position="1"/>
    </location>
</feature>
<proteinExistence type="predicted"/>
<evidence type="ECO:0000313" key="1">
    <source>
        <dbReference type="EMBL" id="KKN45307.1"/>
    </source>
</evidence>